<organism evidence="2 3">
    <name type="scientific">Pristionchus entomophagus</name>
    <dbReference type="NCBI Taxonomy" id="358040"/>
    <lineage>
        <taxon>Eukaryota</taxon>
        <taxon>Metazoa</taxon>
        <taxon>Ecdysozoa</taxon>
        <taxon>Nematoda</taxon>
        <taxon>Chromadorea</taxon>
        <taxon>Rhabditida</taxon>
        <taxon>Rhabditina</taxon>
        <taxon>Diplogasteromorpha</taxon>
        <taxon>Diplogasteroidea</taxon>
        <taxon>Neodiplogasteridae</taxon>
        <taxon>Pristionchus</taxon>
    </lineage>
</organism>
<gene>
    <name evidence="2" type="ORF">PENTCL1PPCAC_4458</name>
</gene>
<dbReference type="SUPFAM" id="SSF56300">
    <property type="entry name" value="Metallo-dependent phosphatases"/>
    <property type="match status" value="1"/>
</dbReference>
<evidence type="ECO:0000313" key="3">
    <source>
        <dbReference type="Proteomes" id="UP001432027"/>
    </source>
</evidence>
<name>A0AAV5SJI6_9BILA</name>
<dbReference type="AlphaFoldDB" id="A0AAV5SJI6"/>
<comment type="caution">
    <text evidence="2">The sequence shown here is derived from an EMBL/GenBank/DDBJ whole genome shotgun (WGS) entry which is preliminary data.</text>
</comment>
<dbReference type="InterPro" id="IPR004843">
    <property type="entry name" value="Calcineurin-like_PHP"/>
</dbReference>
<evidence type="ECO:0000313" key="2">
    <source>
        <dbReference type="EMBL" id="GMS82283.1"/>
    </source>
</evidence>
<accession>A0AAV5SJI6</accession>
<dbReference type="GO" id="GO:0004722">
    <property type="term" value="F:protein serine/threonine phosphatase activity"/>
    <property type="evidence" value="ECO:0007669"/>
    <property type="project" value="TreeGrafter"/>
</dbReference>
<dbReference type="PANTHER" id="PTHR11668:SF491">
    <property type="entry name" value="SERINE_THREONINE-PROTEIN PHOSPHATASE"/>
    <property type="match status" value="1"/>
</dbReference>
<protein>
    <recommendedName>
        <fullName evidence="1">Calcineurin-like phosphoesterase domain-containing protein</fullName>
    </recommendedName>
</protein>
<keyword evidence="3" id="KW-1185">Reference proteome</keyword>
<sequence length="103" mass="11847">LSMNELFTYMSICAVVGGDIFCVHGGISTSGFNRNQLRNLRKPILWSEDDSLVHNMLWSDPAKGLKGTSNNSNVHLLWLGRLLLRHAQHRMRRHVQRTHRQTV</sequence>
<dbReference type="EMBL" id="BTSX01000002">
    <property type="protein sequence ID" value="GMS82283.1"/>
    <property type="molecule type" value="Genomic_DNA"/>
</dbReference>
<dbReference type="PRINTS" id="PR00114">
    <property type="entry name" value="STPHPHTASE"/>
</dbReference>
<dbReference type="InterPro" id="IPR006186">
    <property type="entry name" value="Ser/Thr-sp_prot-phosphatase"/>
</dbReference>
<proteinExistence type="predicted"/>
<feature type="non-terminal residue" evidence="2">
    <location>
        <position position="1"/>
    </location>
</feature>
<reference evidence="2" key="1">
    <citation type="submission" date="2023-10" db="EMBL/GenBank/DDBJ databases">
        <title>Genome assembly of Pristionchus species.</title>
        <authorList>
            <person name="Yoshida K."/>
            <person name="Sommer R.J."/>
        </authorList>
    </citation>
    <scope>NUCLEOTIDE SEQUENCE</scope>
    <source>
        <strain evidence="2">RS0144</strain>
    </source>
</reference>
<dbReference type="InterPro" id="IPR050341">
    <property type="entry name" value="PP1_catalytic_subunit"/>
</dbReference>
<evidence type="ECO:0000259" key="1">
    <source>
        <dbReference type="Pfam" id="PF00149"/>
    </source>
</evidence>
<dbReference type="Pfam" id="PF00149">
    <property type="entry name" value="Metallophos"/>
    <property type="match status" value="1"/>
</dbReference>
<dbReference type="GO" id="GO:0005634">
    <property type="term" value="C:nucleus"/>
    <property type="evidence" value="ECO:0007669"/>
    <property type="project" value="TreeGrafter"/>
</dbReference>
<dbReference type="Gene3D" id="3.60.21.10">
    <property type="match status" value="1"/>
</dbReference>
<feature type="non-terminal residue" evidence="2">
    <location>
        <position position="103"/>
    </location>
</feature>
<dbReference type="GO" id="GO:0005737">
    <property type="term" value="C:cytoplasm"/>
    <property type="evidence" value="ECO:0007669"/>
    <property type="project" value="TreeGrafter"/>
</dbReference>
<feature type="domain" description="Calcineurin-like phosphoesterase" evidence="1">
    <location>
        <begin position="4"/>
        <end position="66"/>
    </location>
</feature>
<dbReference type="InterPro" id="IPR029052">
    <property type="entry name" value="Metallo-depent_PP-like"/>
</dbReference>
<dbReference type="PANTHER" id="PTHR11668">
    <property type="entry name" value="SERINE/THREONINE PROTEIN PHOSPHATASE"/>
    <property type="match status" value="1"/>
</dbReference>
<dbReference type="Proteomes" id="UP001432027">
    <property type="component" value="Unassembled WGS sequence"/>
</dbReference>